<keyword evidence="11" id="KW-1185">Reference proteome</keyword>
<feature type="modified residue" description="N6-(pyridoxal phosphate)lysine" evidence="6 7">
    <location>
        <position position="35"/>
    </location>
</feature>
<comment type="caution">
    <text evidence="10">The sequence shown here is derived from an EMBL/GenBank/DDBJ whole genome shotgun (WGS) entry which is preliminary data.</text>
</comment>
<dbReference type="InterPro" id="IPR001608">
    <property type="entry name" value="Ala_racemase_N"/>
</dbReference>
<dbReference type="InterPro" id="IPR011079">
    <property type="entry name" value="Ala_racemase_C"/>
</dbReference>
<sequence length="395" mass="44842">MTRLVKAEISKKNLYHNINIIKEIVFPSKIIAMLKCNAYGHSLALIGNLIDDMVDIIAVSSIDEAILLKKNGIKSEIMLIQGIFDKDEIIIAYEYGFHIVFNNNQQIKWLQETKFKYFNYLSKIDINNTINDIKNDIKNSKTNINNYTDNAIKAWIKINTGMGRIGFELEEAEVIYNYLLSNLNIIKPIRIISHFACADDIYNELNQKQIILFENFIKNKNTEYSMANSAGIFNFPTSYYNFVRPGIALYGVSPIEGVRSNNLNLLPVMKLKSRIMSIQEREKGSSVGYMARYILNKQSRIATISCGYGDGYPITTTDGAPIIIRGKICKIVGRISMDMITVDIENCPEASVGDDVILWGDDNILVEDICSYTNDIVWNILTSIQTHRVSHSIVE</sequence>
<keyword evidence="4 6" id="KW-0663">Pyridoxal phosphate</keyword>
<dbReference type="PANTHER" id="PTHR30511:SF0">
    <property type="entry name" value="ALANINE RACEMASE, CATABOLIC-RELATED"/>
    <property type="match status" value="1"/>
</dbReference>
<dbReference type="InterPro" id="IPR029066">
    <property type="entry name" value="PLP-binding_barrel"/>
</dbReference>
<dbReference type="GO" id="GO:0030632">
    <property type="term" value="P:D-alanine biosynthetic process"/>
    <property type="evidence" value="ECO:0007669"/>
    <property type="project" value="UniProtKB-UniRule"/>
</dbReference>
<dbReference type="Proteomes" id="UP001289135">
    <property type="component" value="Unassembled WGS sequence"/>
</dbReference>
<name>A0AAE4VJ88_9RICK</name>
<dbReference type="EMBL" id="JARGYU010000001">
    <property type="protein sequence ID" value="MDZ5761035.1"/>
    <property type="molecule type" value="Genomic_DNA"/>
</dbReference>
<evidence type="ECO:0000256" key="3">
    <source>
        <dbReference type="ARBA" id="ARBA00013089"/>
    </source>
</evidence>
<dbReference type="HAMAP" id="MF_01201">
    <property type="entry name" value="Ala_racemase"/>
    <property type="match status" value="1"/>
</dbReference>
<evidence type="ECO:0000313" key="10">
    <source>
        <dbReference type="EMBL" id="MDZ5761035.1"/>
    </source>
</evidence>
<dbReference type="GO" id="GO:0005829">
    <property type="term" value="C:cytosol"/>
    <property type="evidence" value="ECO:0007669"/>
    <property type="project" value="TreeGrafter"/>
</dbReference>
<dbReference type="RefSeq" id="WP_322498467.1">
    <property type="nucleotide sequence ID" value="NZ_JARGYU010000001.1"/>
</dbReference>
<dbReference type="Gene3D" id="2.40.37.10">
    <property type="entry name" value="Lyase, Ornithine Decarboxylase, Chain A, domain 1"/>
    <property type="match status" value="1"/>
</dbReference>
<gene>
    <name evidence="10" type="ORF">Lyticum_00195</name>
</gene>
<feature type="active site" description="Proton acceptor; specific for L-alanine" evidence="6">
    <location>
        <position position="289"/>
    </location>
</feature>
<accession>A0AAE4VJ88</accession>
<organism evidence="10 11">
    <name type="scientific">Lyticum sinuosum</name>
    <dbReference type="NCBI Taxonomy" id="1332059"/>
    <lineage>
        <taxon>Bacteria</taxon>
        <taxon>Pseudomonadati</taxon>
        <taxon>Pseudomonadota</taxon>
        <taxon>Alphaproteobacteria</taxon>
        <taxon>Rickettsiales</taxon>
        <taxon>Lyticum</taxon>
    </lineage>
</organism>
<evidence type="ECO:0000256" key="1">
    <source>
        <dbReference type="ARBA" id="ARBA00000316"/>
    </source>
</evidence>
<dbReference type="GO" id="GO:0008784">
    <property type="term" value="F:alanine racemase activity"/>
    <property type="evidence" value="ECO:0007669"/>
    <property type="project" value="UniProtKB-UniRule"/>
</dbReference>
<reference evidence="10" key="1">
    <citation type="submission" date="2023-02" db="EMBL/GenBank/DDBJ databases">
        <title>Host association and intracellularity evolved multiple times independently in the Rickettsiales.</title>
        <authorList>
            <person name="Castelli M."/>
            <person name="Nardi T."/>
            <person name="Gammuto L."/>
            <person name="Bellinzona G."/>
            <person name="Sabaneyeva E."/>
            <person name="Potekhin A."/>
            <person name="Serra V."/>
            <person name="Petroni G."/>
            <person name="Sassera D."/>
        </authorList>
    </citation>
    <scope>NUCLEOTIDE SEQUENCE</scope>
    <source>
        <strain evidence="10">USBL-36I1</strain>
    </source>
</reference>
<comment type="function">
    <text evidence="6">Catalyzes the interconversion of L-alanine and D-alanine. May also act on other amino acids.</text>
</comment>
<protein>
    <recommendedName>
        <fullName evidence="3 6">Alanine racemase</fullName>
        <ecNumber evidence="3 6">5.1.1.1</ecNumber>
    </recommendedName>
</protein>
<feature type="binding site" evidence="6 8">
    <location>
        <position position="337"/>
    </location>
    <ligand>
        <name>substrate</name>
    </ligand>
</feature>
<comment type="pathway">
    <text evidence="6">Amino-acid biosynthesis; D-alanine biosynthesis; D-alanine from L-alanine: step 1/1.</text>
</comment>
<dbReference type="SUPFAM" id="SSF51419">
    <property type="entry name" value="PLP-binding barrel"/>
    <property type="match status" value="1"/>
</dbReference>
<proteinExistence type="inferred from homology"/>
<dbReference type="PANTHER" id="PTHR30511">
    <property type="entry name" value="ALANINE RACEMASE"/>
    <property type="match status" value="1"/>
</dbReference>
<dbReference type="AlphaFoldDB" id="A0AAE4VJ88"/>
<dbReference type="PRINTS" id="PR00992">
    <property type="entry name" value="ALARACEMASE"/>
</dbReference>
<feature type="active site" description="Proton acceptor; specific for D-alanine" evidence="6">
    <location>
        <position position="35"/>
    </location>
</feature>
<dbReference type="Gene3D" id="3.20.20.10">
    <property type="entry name" value="Alanine racemase"/>
    <property type="match status" value="1"/>
</dbReference>
<comment type="similarity">
    <text evidence="6">Belongs to the alanine racemase family.</text>
</comment>
<dbReference type="InterPro" id="IPR009006">
    <property type="entry name" value="Ala_racemase/Decarboxylase_C"/>
</dbReference>
<feature type="domain" description="Alanine racemase C-terminal" evidence="9">
    <location>
        <begin position="268"/>
        <end position="394"/>
    </location>
</feature>
<feature type="binding site" evidence="6 8">
    <location>
        <position position="164"/>
    </location>
    <ligand>
        <name>substrate</name>
    </ligand>
</feature>
<dbReference type="InterPro" id="IPR000821">
    <property type="entry name" value="Ala_racemase"/>
</dbReference>
<dbReference type="Pfam" id="PF01168">
    <property type="entry name" value="Ala_racemase_N"/>
    <property type="match status" value="1"/>
</dbReference>
<dbReference type="SMART" id="SM01005">
    <property type="entry name" value="Ala_racemase_C"/>
    <property type="match status" value="1"/>
</dbReference>
<evidence type="ECO:0000256" key="5">
    <source>
        <dbReference type="ARBA" id="ARBA00023235"/>
    </source>
</evidence>
<comment type="catalytic activity">
    <reaction evidence="1 6">
        <text>L-alanine = D-alanine</text>
        <dbReference type="Rhea" id="RHEA:20249"/>
        <dbReference type="ChEBI" id="CHEBI:57416"/>
        <dbReference type="ChEBI" id="CHEBI:57972"/>
        <dbReference type="EC" id="5.1.1.1"/>
    </reaction>
</comment>
<evidence type="ECO:0000313" key="11">
    <source>
        <dbReference type="Proteomes" id="UP001289135"/>
    </source>
</evidence>
<evidence type="ECO:0000256" key="2">
    <source>
        <dbReference type="ARBA" id="ARBA00001933"/>
    </source>
</evidence>
<evidence type="ECO:0000256" key="7">
    <source>
        <dbReference type="PIRSR" id="PIRSR600821-50"/>
    </source>
</evidence>
<keyword evidence="5 6" id="KW-0413">Isomerase</keyword>
<evidence type="ECO:0000256" key="4">
    <source>
        <dbReference type="ARBA" id="ARBA00022898"/>
    </source>
</evidence>
<dbReference type="EC" id="5.1.1.1" evidence="3 6"/>
<dbReference type="GO" id="GO:0030170">
    <property type="term" value="F:pyridoxal phosphate binding"/>
    <property type="evidence" value="ECO:0007669"/>
    <property type="project" value="UniProtKB-UniRule"/>
</dbReference>
<evidence type="ECO:0000259" key="9">
    <source>
        <dbReference type="SMART" id="SM01005"/>
    </source>
</evidence>
<evidence type="ECO:0000256" key="8">
    <source>
        <dbReference type="PIRSR" id="PIRSR600821-52"/>
    </source>
</evidence>
<dbReference type="NCBIfam" id="TIGR00492">
    <property type="entry name" value="alr"/>
    <property type="match status" value="1"/>
</dbReference>
<comment type="cofactor">
    <cofactor evidence="2 6 7">
        <name>pyridoxal 5'-phosphate</name>
        <dbReference type="ChEBI" id="CHEBI:597326"/>
    </cofactor>
</comment>
<dbReference type="Pfam" id="PF00842">
    <property type="entry name" value="Ala_racemase_C"/>
    <property type="match status" value="1"/>
</dbReference>
<evidence type="ECO:0000256" key="6">
    <source>
        <dbReference type="HAMAP-Rule" id="MF_01201"/>
    </source>
</evidence>
<dbReference type="SUPFAM" id="SSF50621">
    <property type="entry name" value="Alanine racemase C-terminal domain-like"/>
    <property type="match status" value="1"/>
</dbReference>